<dbReference type="Proteomes" id="UP001223214">
    <property type="component" value="Unassembled WGS sequence"/>
</dbReference>
<feature type="region of interest" description="Disordered" evidence="1">
    <location>
        <begin position="438"/>
        <end position="466"/>
    </location>
</feature>
<dbReference type="EMBL" id="JASSOM010000084">
    <property type="protein sequence ID" value="MDK9365763.1"/>
    <property type="molecule type" value="Genomic_DNA"/>
</dbReference>
<dbReference type="AlphaFoldDB" id="A0AAP4FY04"/>
<evidence type="ECO:0000256" key="1">
    <source>
        <dbReference type="SAM" id="MobiDB-lite"/>
    </source>
</evidence>
<accession>A0AAP4FY04</accession>
<name>A0AAP4FY04_9ENTR</name>
<organism evidence="2 3">
    <name type="scientific">Lelliottia wanjuensis</name>
    <dbReference type="NCBI Taxonomy" id="3050585"/>
    <lineage>
        <taxon>Bacteria</taxon>
        <taxon>Pseudomonadati</taxon>
        <taxon>Pseudomonadota</taxon>
        <taxon>Gammaproteobacteria</taxon>
        <taxon>Enterobacterales</taxon>
        <taxon>Enterobacteriaceae</taxon>
        <taxon>Lelliottia</taxon>
    </lineage>
</organism>
<protein>
    <submittedName>
        <fullName evidence="2">Uncharacterized protein</fullName>
    </submittedName>
</protein>
<evidence type="ECO:0000313" key="2">
    <source>
        <dbReference type="EMBL" id="MDK9365763.1"/>
    </source>
</evidence>
<sequence length="483" mass="54735">MNMSTKSTQNTVSASTWFSRHLRDPDADDLTPSALCKLAGCNRPLYRISENAAWRLCQKHYDSRLLKQQKKLQPPDTLHCKFCGKVITSPRNSTYCGRNCANADRRVIDDAHTVKVLSHSWWRNIETLFRHNPFGLDSAPSPLTDIPGLWKLYALKAACQQSFNVIEGEWLIDPDTHQPVEKLTASIRLELCHRSPNARGGANTPHNIVIAPGFTNRPLQSRQPPQNANARFNGIQAGTGGQPMTQSLITELKTRYGEDDVRAMMQKIKPSFAGKLKAYPHRKPGYATLYSILVLECKRLGFTCLGSQLDKLYRLSADALGLHLELLASAFFIALQTQDADGLIETTEQLDLNASCRMTEKPADLNMLNRNLRLPLLVYEGSPMHTLLCTANAVLRRYLKVDIFESVQTHFLKLYNSAFYQPPVLAYSPLELVPLSSPHHKEHPEHDQWAKRVHRKGRTTKWQNQRLHQAISDEVKKTQTRRS</sequence>
<comment type="caution">
    <text evidence="2">The sequence shown here is derived from an EMBL/GenBank/DDBJ whole genome shotgun (WGS) entry which is preliminary data.</text>
</comment>
<dbReference type="RefSeq" id="WP_285150314.1">
    <property type="nucleotide sequence ID" value="NZ_JASSOM010000084.1"/>
</dbReference>
<evidence type="ECO:0000313" key="3">
    <source>
        <dbReference type="Proteomes" id="UP001223214"/>
    </source>
</evidence>
<proteinExistence type="predicted"/>
<keyword evidence="3" id="KW-1185">Reference proteome</keyword>
<gene>
    <name evidence="2" type="ORF">QQF32_21460</name>
</gene>
<reference evidence="2 3" key="1">
    <citation type="submission" date="2023-06" db="EMBL/GenBank/DDBJ databases">
        <title>Identification and characterization of antibiotic-resistant Gram-negative bacteria.</title>
        <authorList>
            <person name="Cho G.-S."/>
            <person name="Lee J."/>
            <person name="Tai E."/>
            <person name="Jeong S."/>
            <person name="Kim I."/>
            <person name="Kim B.-E."/>
            <person name="Jeong M.-I."/>
            <person name="Oh K.-K."/>
            <person name="Franz C.M.A.P."/>
        </authorList>
    </citation>
    <scope>NUCLEOTIDE SEQUENCE [LARGE SCALE GENOMIC DNA]</scope>
    <source>
        <strain evidence="2 3">V106_12</strain>
    </source>
</reference>